<proteinExistence type="predicted"/>
<evidence type="ECO:0000313" key="3">
    <source>
        <dbReference type="Proteomes" id="UP001596494"/>
    </source>
</evidence>
<protein>
    <submittedName>
        <fullName evidence="2">Uncharacterized protein</fullName>
    </submittedName>
</protein>
<dbReference type="EMBL" id="JBHTBY010000001">
    <property type="protein sequence ID" value="MFC7319602.1"/>
    <property type="molecule type" value="Genomic_DNA"/>
</dbReference>
<name>A0ABW2JZV1_9BACI</name>
<sequence length="66" mass="7520">MSLNKKVLLSLIAFSIVVAIFLIGTHSYFNYKIINYASDRCYEEGGVPDVEQSFLAWNYSFNCDIS</sequence>
<keyword evidence="1" id="KW-0812">Transmembrane</keyword>
<keyword evidence="3" id="KW-1185">Reference proteome</keyword>
<dbReference type="RefSeq" id="WP_253934899.1">
    <property type="nucleotide sequence ID" value="NZ_JAPVRC010000003.1"/>
</dbReference>
<keyword evidence="1" id="KW-1133">Transmembrane helix</keyword>
<evidence type="ECO:0000313" key="2">
    <source>
        <dbReference type="EMBL" id="MFC7319602.1"/>
    </source>
</evidence>
<gene>
    <name evidence="2" type="ORF">ACFQMN_01720</name>
</gene>
<organism evidence="2 3">
    <name type="scientific">Halobacillus campisalis</name>
    <dbReference type="NCBI Taxonomy" id="435909"/>
    <lineage>
        <taxon>Bacteria</taxon>
        <taxon>Bacillati</taxon>
        <taxon>Bacillota</taxon>
        <taxon>Bacilli</taxon>
        <taxon>Bacillales</taxon>
        <taxon>Bacillaceae</taxon>
        <taxon>Halobacillus</taxon>
    </lineage>
</organism>
<reference evidence="3" key="1">
    <citation type="journal article" date="2019" name="Int. J. Syst. Evol. Microbiol.">
        <title>The Global Catalogue of Microorganisms (GCM) 10K type strain sequencing project: providing services to taxonomists for standard genome sequencing and annotation.</title>
        <authorList>
            <consortium name="The Broad Institute Genomics Platform"/>
            <consortium name="The Broad Institute Genome Sequencing Center for Infectious Disease"/>
            <person name="Wu L."/>
            <person name="Ma J."/>
        </authorList>
    </citation>
    <scope>NUCLEOTIDE SEQUENCE [LARGE SCALE GENOMIC DNA]</scope>
    <source>
        <strain evidence="3">CCUG 73951</strain>
    </source>
</reference>
<evidence type="ECO:0000256" key="1">
    <source>
        <dbReference type="SAM" id="Phobius"/>
    </source>
</evidence>
<keyword evidence="1" id="KW-0472">Membrane</keyword>
<comment type="caution">
    <text evidence="2">The sequence shown here is derived from an EMBL/GenBank/DDBJ whole genome shotgun (WGS) entry which is preliminary data.</text>
</comment>
<feature type="transmembrane region" description="Helical" evidence="1">
    <location>
        <begin position="7"/>
        <end position="29"/>
    </location>
</feature>
<dbReference type="Proteomes" id="UP001596494">
    <property type="component" value="Unassembled WGS sequence"/>
</dbReference>
<accession>A0ABW2JZV1</accession>